<feature type="region of interest" description="Disordered" evidence="1">
    <location>
        <begin position="234"/>
        <end position="269"/>
    </location>
</feature>
<feature type="compositionally biased region" description="Polar residues" evidence="1">
    <location>
        <begin position="136"/>
        <end position="146"/>
    </location>
</feature>
<dbReference type="Proteomes" id="UP001149954">
    <property type="component" value="Unassembled WGS sequence"/>
</dbReference>
<organism evidence="2 3">
    <name type="scientific">Penicillium fimorum</name>
    <dbReference type="NCBI Taxonomy" id="1882269"/>
    <lineage>
        <taxon>Eukaryota</taxon>
        <taxon>Fungi</taxon>
        <taxon>Dikarya</taxon>
        <taxon>Ascomycota</taxon>
        <taxon>Pezizomycotina</taxon>
        <taxon>Eurotiomycetes</taxon>
        <taxon>Eurotiomycetidae</taxon>
        <taxon>Eurotiales</taxon>
        <taxon>Aspergillaceae</taxon>
        <taxon>Penicillium</taxon>
    </lineage>
</organism>
<name>A0A9W9XWS3_9EURO</name>
<feature type="region of interest" description="Disordered" evidence="1">
    <location>
        <begin position="100"/>
        <end position="189"/>
    </location>
</feature>
<evidence type="ECO:0000256" key="1">
    <source>
        <dbReference type="SAM" id="MobiDB-lite"/>
    </source>
</evidence>
<reference evidence="2" key="1">
    <citation type="submission" date="2022-12" db="EMBL/GenBank/DDBJ databases">
        <authorList>
            <person name="Petersen C."/>
        </authorList>
    </citation>
    <scope>NUCLEOTIDE SEQUENCE</scope>
    <source>
        <strain evidence="2">IBT 29495</strain>
    </source>
</reference>
<evidence type="ECO:0000313" key="2">
    <source>
        <dbReference type="EMBL" id="KAJ5504371.1"/>
    </source>
</evidence>
<proteinExistence type="predicted"/>
<feature type="compositionally biased region" description="Basic and acidic residues" evidence="1">
    <location>
        <begin position="119"/>
        <end position="131"/>
    </location>
</feature>
<protein>
    <submittedName>
        <fullName evidence="2">Uncharacterized protein</fullName>
    </submittedName>
</protein>
<feature type="region of interest" description="Disordered" evidence="1">
    <location>
        <begin position="1"/>
        <end position="20"/>
    </location>
</feature>
<dbReference type="EMBL" id="JAPWDS010000003">
    <property type="protein sequence ID" value="KAJ5504371.1"/>
    <property type="molecule type" value="Genomic_DNA"/>
</dbReference>
<evidence type="ECO:0000313" key="3">
    <source>
        <dbReference type="Proteomes" id="UP001149954"/>
    </source>
</evidence>
<dbReference type="OrthoDB" id="4309132at2759"/>
<sequence length="789" mass="88013">MESTTEPTTEPTMDPNDSPLSNLDLWCDWSGSPKDPVSITIAMEAHDHPNLHLPILNVQSANIVKRPSWVIRLKPELAHYDDAPPEKEASLVQEYGDAARYPANNPSISDSGSVVVYDGSRDNDPVSRRTMDISAQVGSPDSSTTSDNRKSQSRGNSLGSLNSPNPRKRSAKAASLPDSIPPDDDYQGTRHKLMTTKINLPGLEPGSQDTGTATKIISSRPCPIHMPSASLDETSVTNENIPPHASAPTLVPDPLVTSKHLSPNSKGATVDVEDVPHEVSFCHSGEIPNEIDLADTEPLTEANLRVRNYDTLSTRTPPIVYNTTYQIAISFKVRLHKGKSRDWWELVVSGLPRLAQFESCYLYFRTPPGQGMEFMTSCFKRHTLVESCLMAQFDGGKSLVVPFRKCNAQFYGPLKDHKVNTAIQAEVEEADPSSYMIKYNAVCSIDLVNHDFWAEKCQFDLVVHGGPEGEFKANFEAQKPLINAIRLQPALAPDVDGIGLSRINIISTPQALDMFTVSWEVKLPRGMAYTWLPWIKTRYSDVETILLENYAISGPKHEYLSPTHQGIDTRCRDPWFQLGVGLNHSKPPVQKTPHLYDGFNIHEPGVFDSFSEDPASYLQRKALLDHKLPGPLFKSASTQTFVGEIPASRSTKTETPVAEPEQKKPGRAVHGLWTLIKLFFHLFAFLASVHTIYWSYFLQSCGLHFDSSDFRTSCPQKEVYIYMDYAENCTNTDLEKEANTILEEFDLQPELIRSEVQQSINATPAQIIPVPLRDRIDYLLGWRGPIARE</sequence>
<dbReference type="AlphaFoldDB" id="A0A9W9XWS3"/>
<feature type="compositionally biased region" description="Low complexity" evidence="1">
    <location>
        <begin position="1"/>
        <end position="12"/>
    </location>
</feature>
<feature type="compositionally biased region" description="Polar residues" evidence="1">
    <location>
        <begin position="153"/>
        <end position="165"/>
    </location>
</feature>
<keyword evidence="3" id="KW-1185">Reference proteome</keyword>
<gene>
    <name evidence="2" type="ORF">N7463_007245</name>
</gene>
<feature type="compositionally biased region" description="Low complexity" evidence="1">
    <location>
        <begin position="107"/>
        <end position="118"/>
    </location>
</feature>
<comment type="caution">
    <text evidence="2">The sequence shown here is derived from an EMBL/GenBank/DDBJ whole genome shotgun (WGS) entry which is preliminary data.</text>
</comment>
<reference evidence="2" key="2">
    <citation type="journal article" date="2023" name="IMA Fungus">
        <title>Comparative genomic study of the Penicillium genus elucidates a diverse pangenome and 15 lateral gene transfer events.</title>
        <authorList>
            <person name="Petersen C."/>
            <person name="Sorensen T."/>
            <person name="Nielsen M.R."/>
            <person name="Sondergaard T.E."/>
            <person name="Sorensen J.L."/>
            <person name="Fitzpatrick D.A."/>
            <person name="Frisvad J.C."/>
            <person name="Nielsen K.L."/>
        </authorList>
    </citation>
    <scope>NUCLEOTIDE SEQUENCE</scope>
    <source>
        <strain evidence="2">IBT 29495</strain>
    </source>
</reference>
<accession>A0A9W9XWS3</accession>